<evidence type="ECO:0000256" key="1">
    <source>
        <dbReference type="SAM" id="MobiDB-lite"/>
    </source>
</evidence>
<reference evidence="3" key="1">
    <citation type="journal article" date="2021" name="Int. J. Syst. Evol. Microbiol.">
        <title>Bradyrhizobium septentrionale sp. nov. (sv. septentrionale) and Bradyrhizobium quebecense sp. nov. (sv. septentrionale) associated with legumes native to Canada possess rearranged symbiosis genes and numerous insertion sequences.</title>
        <authorList>
            <person name="Bromfield E.S.P."/>
            <person name="Cloutier S."/>
        </authorList>
    </citation>
    <scope>NUCLEOTIDE SEQUENCE</scope>
    <source>
        <strain evidence="3">5S5</strain>
    </source>
</reference>
<dbReference type="Proteomes" id="UP001432046">
    <property type="component" value="Chromosome"/>
</dbReference>
<feature type="region of interest" description="Disordered" evidence="1">
    <location>
        <begin position="43"/>
        <end position="72"/>
    </location>
</feature>
<protein>
    <submittedName>
        <fullName evidence="3">Uncharacterized protein</fullName>
    </submittedName>
</protein>
<keyword evidence="2" id="KW-0732">Signal</keyword>
<evidence type="ECO:0000256" key="2">
    <source>
        <dbReference type="SAM" id="SignalP"/>
    </source>
</evidence>
<feature type="chain" id="PRO_5046763860" evidence="2">
    <location>
        <begin position="24"/>
        <end position="83"/>
    </location>
</feature>
<evidence type="ECO:0000313" key="4">
    <source>
        <dbReference type="Proteomes" id="UP001432046"/>
    </source>
</evidence>
<proteinExistence type="predicted"/>
<dbReference type="EMBL" id="CP147711">
    <property type="protein sequence ID" value="WXC76813.1"/>
    <property type="molecule type" value="Genomic_DNA"/>
</dbReference>
<sequence length="83" mass="8288">MIRIKHIAAGLAALAMLTTSAIAHEAPAAGPYAFAKGHAGAAAASHWSGGPPHMAAPRFGESEAQPRDLPGGVCDVGDNAMIC</sequence>
<name>A0ABZ2NPP4_9BRAD</name>
<accession>A0ABZ2NPP4</accession>
<organism evidence="3 4">
    <name type="scientific">Bradyrhizobium septentrionale</name>
    <dbReference type="NCBI Taxonomy" id="1404411"/>
    <lineage>
        <taxon>Bacteria</taxon>
        <taxon>Pseudomonadati</taxon>
        <taxon>Pseudomonadota</taxon>
        <taxon>Alphaproteobacteria</taxon>
        <taxon>Hyphomicrobiales</taxon>
        <taxon>Nitrobacteraceae</taxon>
        <taxon>Bradyrhizobium</taxon>
    </lineage>
</organism>
<feature type="signal peptide" evidence="2">
    <location>
        <begin position="1"/>
        <end position="23"/>
    </location>
</feature>
<gene>
    <name evidence="3" type="ORF">WDK88_25415</name>
</gene>
<reference evidence="3" key="2">
    <citation type="submission" date="2024-03" db="EMBL/GenBank/DDBJ databases">
        <authorList>
            <person name="Bromfield E.S.P."/>
            <person name="Cloutier S."/>
        </authorList>
    </citation>
    <scope>NUCLEOTIDE SEQUENCE</scope>
    <source>
        <strain evidence="3">5S5</strain>
    </source>
</reference>
<dbReference type="RefSeq" id="WP_166294831.1">
    <property type="nucleotide sequence ID" value="NZ_CP088288.1"/>
</dbReference>
<keyword evidence="4" id="KW-1185">Reference proteome</keyword>
<evidence type="ECO:0000313" key="3">
    <source>
        <dbReference type="EMBL" id="WXC76813.1"/>
    </source>
</evidence>